<evidence type="ECO:0000256" key="4">
    <source>
        <dbReference type="ARBA" id="ARBA00023136"/>
    </source>
</evidence>
<dbReference type="GO" id="GO:0022857">
    <property type="term" value="F:transmembrane transporter activity"/>
    <property type="evidence" value="ECO:0007669"/>
    <property type="project" value="InterPro"/>
</dbReference>
<dbReference type="OrthoDB" id="5296287at2759"/>
<dbReference type="Pfam" id="PF00083">
    <property type="entry name" value="Sugar_tr"/>
    <property type="match status" value="1"/>
</dbReference>
<comment type="subcellular location">
    <subcellularLocation>
        <location evidence="1">Membrane</location>
        <topology evidence="1">Multi-pass membrane protein</topology>
    </subcellularLocation>
</comment>
<protein>
    <submittedName>
        <fullName evidence="6">Solute carrier family 22 member 21</fullName>
    </submittedName>
</protein>
<organism evidence="6 7">
    <name type="scientific">Araneus ventricosus</name>
    <name type="common">Orbweaver spider</name>
    <name type="synonym">Epeira ventricosa</name>
    <dbReference type="NCBI Taxonomy" id="182803"/>
    <lineage>
        <taxon>Eukaryota</taxon>
        <taxon>Metazoa</taxon>
        <taxon>Ecdysozoa</taxon>
        <taxon>Arthropoda</taxon>
        <taxon>Chelicerata</taxon>
        <taxon>Arachnida</taxon>
        <taxon>Araneae</taxon>
        <taxon>Araneomorphae</taxon>
        <taxon>Entelegynae</taxon>
        <taxon>Araneoidea</taxon>
        <taxon>Araneidae</taxon>
        <taxon>Araneus</taxon>
    </lineage>
</organism>
<gene>
    <name evidence="6" type="primary">Slc22a21</name>
    <name evidence="6" type="ORF">AVEN_275571_1</name>
</gene>
<feature type="transmembrane region" description="Helical" evidence="5">
    <location>
        <begin position="93"/>
        <end position="109"/>
    </location>
</feature>
<keyword evidence="4 5" id="KW-0472">Membrane</keyword>
<name>A0A4Y2TI88_ARAVE</name>
<feature type="transmembrane region" description="Helical" evidence="5">
    <location>
        <begin position="181"/>
        <end position="202"/>
    </location>
</feature>
<dbReference type="EMBL" id="BGPR01028899">
    <property type="protein sequence ID" value="GBO00345.1"/>
    <property type="molecule type" value="Genomic_DNA"/>
</dbReference>
<evidence type="ECO:0000256" key="5">
    <source>
        <dbReference type="SAM" id="Phobius"/>
    </source>
</evidence>
<dbReference type="SUPFAM" id="SSF103473">
    <property type="entry name" value="MFS general substrate transporter"/>
    <property type="match status" value="1"/>
</dbReference>
<evidence type="ECO:0000256" key="2">
    <source>
        <dbReference type="ARBA" id="ARBA00022692"/>
    </source>
</evidence>
<reference evidence="6 7" key="1">
    <citation type="journal article" date="2019" name="Sci. Rep.">
        <title>Orb-weaving spider Araneus ventricosus genome elucidates the spidroin gene catalogue.</title>
        <authorList>
            <person name="Kono N."/>
            <person name="Nakamura H."/>
            <person name="Ohtoshi R."/>
            <person name="Moran D.A.P."/>
            <person name="Shinohara A."/>
            <person name="Yoshida Y."/>
            <person name="Fujiwara M."/>
            <person name="Mori M."/>
            <person name="Tomita M."/>
            <person name="Arakawa K."/>
        </authorList>
    </citation>
    <scope>NUCLEOTIDE SEQUENCE [LARGE SCALE GENOMIC DNA]</scope>
</reference>
<feature type="transmembrane region" description="Helical" evidence="5">
    <location>
        <begin position="209"/>
        <end position="228"/>
    </location>
</feature>
<dbReference type="AlphaFoldDB" id="A0A4Y2TI88"/>
<feature type="transmembrane region" description="Helical" evidence="5">
    <location>
        <begin position="121"/>
        <end position="142"/>
    </location>
</feature>
<dbReference type="Proteomes" id="UP000499080">
    <property type="component" value="Unassembled WGS sequence"/>
</dbReference>
<dbReference type="InterPro" id="IPR005828">
    <property type="entry name" value="MFS_sugar_transport-like"/>
</dbReference>
<dbReference type="InterPro" id="IPR036259">
    <property type="entry name" value="MFS_trans_sf"/>
</dbReference>
<sequence length="287" mass="32235">MKINLWSSSFSRILPKVGKSVIGLLLPESPRWLIARGKTEDALKILSEAAKTNGISGINLKEKVAELKESTDDDPARVSVLQLFRPELRLRTLTLWYIWSATSFVYFGISYNTNELSGDAFVNFTAYALIEIPACVLAQTVIQYRGRRAPLTISMACAGATSLLVHLIPEEFEWLRTSVPLFGKFCITATFSILGLFTSEVFPTVLRSIGYGSASAISSFAAILAPFVCELFRKIKDFAEEFNLKSTIKLQRFDRYAHHQKSKFFMDNKQSHNYNTEHSPAVSSHIF</sequence>
<evidence type="ECO:0000256" key="3">
    <source>
        <dbReference type="ARBA" id="ARBA00022989"/>
    </source>
</evidence>
<dbReference type="GO" id="GO:0016020">
    <property type="term" value="C:membrane"/>
    <property type="evidence" value="ECO:0007669"/>
    <property type="project" value="UniProtKB-SubCell"/>
</dbReference>
<accession>A0A4Y2TI88</accession>
<keyword evidence="3 5" id="KW-1133">Transmembrane helix</keyword>
<evidence type="ECO:0000313" key="7">
    <source>
        <dbReference type="Proteomes" id="UP000499080"/>
    </source>
</evidence>
<keyword evidence="7" id="KW-1185">Reference proteome</keyword>
<evidence type="ECO:0000256" key="1">
    <source>
        <dbReference type="ARBA" id="ARBA00004141"/>
    </source>
</evidence>
<evidence type="ECO:0000313" key="6">
    <source>
        <dbReference type="EMBL" id="GBO00345.1"/>
    </source>
</evidence>
<dbReference type="PANTHER" id="PTHR24064">
    <property type="entry name" value="SOLUTE CARRIER FAMILY 22 MEMBER"/>
    <property type="match status" value="1"/>
</dbReference>
<keyword evidence="2 5" id="KW-0812">Transmembrane</keyword>
<proteinExistence type="predicted"/>
<comment type="caution">
    <text evidence="6">The sequence shown here is derived from an EMBL/GenBank/DDBJ whole genome shotgun (WGS) entry which is preliminary data.</text>
</comment>
<dbReference type="Gene3D" id="1.20.1250.20">
    <property type="entry name" value="MFS general substrate transporter like domains"/>
    <property type="match status" value="1"/>
</dbReference>
<feature type="transmembrane region" description="Helical" evidence="5">
    <location>
        <begin position="149"/>
        <end position="169"/>
    </location>
</feature>